<evidence type="ECO:0000313" key="2">
    <source>
        <dbReference type="EMBL" id="RXJ52445.1"/>
    </source>
</evidence>
<dbReference type="Proteomes" id="UP000289792">
    <property type="component" value="Unassembled WGS sequence"/>
</dbReference>
<feature type="transmembrane region" description="Helical" evidence="1">
    <location>
        <begin position="18"/>
        <end position="35"/>
    </location>
</feature>
<dbReference type="EMBL" id="SDDZ01000001">
    <property type="protein sequence ID" value="RXJ52445.1"/>
    <property type="molecule type" value="Genomic_DNA"/>
</dbReference>
<reference evidence="2 3" key="1">
    <citation type="submission" date="2019-01" db="EMBL/GenBank/DDBJ databases">
        <title>Genome sequence of the Antarctic species Gelidibacter gilvus ACAM 158(T).</title>
        <authorList>
            <person name="Bowman J.P."/>
        </authorList>
    </citation>
    <scope>NUCLEOTIDE SEQUENCE [LARGE SCALE GENOMIC DNA]</scope>
    <source>
        <strain evidence="2 3">IC158</strain>
    </source>
</reference>
<evidence type="ECO:0008006" key="4">
    <source>
        <dbReference type="Google" id="ProtNLM"/>
    </source>
</evidence>
<keyword evidence="1" id="KW-1133">Transmembrane helix</keyword>
<dbReference type="OrthoDB" id="1411897at2"/>
<feature type="transmembrane region" description="Helical" evidence="1">
    <location>
        <begin position="75"/>
        <end position="106"/>
    </location>
</feature>
<keyword evidence="3" id="KW-1185">Reference proteome</keyword>
<keyword evidence="1" id="KW-0812">Transmembrane</keyword>
<organism evidence="2 3">
    <name type="scientific">Gelidibacter gilvus</name>
    <dbReference type="NCBI Taxonomy" id="59602"/>
    <lineage>
        <taxon>Bacteria</taxon>
        <taxon>Pseudomonadati</taxon>
        <taxon>Bacteroidota</taxon>
        <taxon>Flavobacteriia</taxon>
        <taxon>Flavobacteriales</taxon>
        <taxon>Flavobacteriaceae</taxon>
        <taxon>Gelidibacter</taxon>
    </lineage>
</organism>
<feature type="transmembrane region" description="Helical" evidence="1">
    <location>
        <begin position="204"/>
        <end position="222"/>
    </location>
</feature>
<comment type="caution">
    <text evidence="2">The sequence shown here is derived from an EMBL/GenBank/DDBJ whole genome shotgun (WGS) entry which is preliminary data.</text>
</comment>
<name>A0A4Q0XKV4_9FLAO</name>
<protein>
    <recommendedName>
        <fullName evidence="4">O-antigen ligase domain-containing protein</fullName>
    </recommendedName>
</protein>
<evidence type="ECO:0000313" key="3">
    <source>
        <dbReference type="Proteomes" id="UP000289792"/>
    </source>
</evidence>
<dbReference type="RefSeq" id="WP_129015580.1">
    <property type="nucleotide sequence ID" value="NZ_SDDZ01000001.1"/>
</dbReference>
<keyword evidence="1" id="KW-0472">Membrane</keyword>
<proteinExistence type="predicted"/>
<gene>
    <name evidence="2" type="ORF">ESZ48_01735</name>
</gene>
<accession>A0A4Q0XKV4</accession>
<feature type="transmembrane region" description="Helical" evidence="1">
    <location>
        <begin position="264"/>
        <end position="281"/>
    </location>
</feature>
<dbReference type="AlphaFoldDB" id="A0A4Q0XKV4"/>
<sequence>MFETPENIDKAIAIIKKIAFWSIVFQLIYFAYLYATVPNYSPLTTFSYYSSVVVMGVLTYGAYALVFFNGSKRALVFLMALIISGLLGHASSFFALFVMLLIHFYISFTPKVRFITAGVLLVILVLLFQLPQFNDNNATWRIIYWSQVVHRAVIDNFMIFGDGFGRPYMSLEDAKVFTRQINSSFMETGVNYKYERWVTPPHNSFLTIIHHIGVVPLLLLFLPIKGLFSQIFIESRSMDKDRLFLFFTLWGLIIWVFFNVILELPHSAIYFWLIYFTYIFYEKRTSKE</sequence>
<evidence type="ECO:0000256" key="1">
    <source>
        <dbReference type="SAM" id="Phobius"/>
    </source>
</evidence>
<feature type="transmembrane region" description="Helical" evidence="1">
    <location>
        <begin position="112"/>
        <end position="130"/>
    </location>
</feature>
<feature type="transmembrane region" description="Helical" evidence="1">
    <location>
        <begin position="47"/>
        <end position="68"/>
    </location>
</feature>